<dbReference type="GO" id="GO:2001070">
    <property type="term" value="F:starch binding"/>
    <property type="evidence" value="ECO:0007669"/>
    <property type="project" value="InterPro"/>
</dbReference>
<comment type="caution">
    <text evidence="3">The sequence shown here is derived from an EMBL/GenBank/DDBJ whole genome shotgun (WGS) entry which is preliminary data.</text>
</comment>
<dbReference type="AlphaFoldDB" id="K2P2C3"/>
<feature type="signal peptide" evidence="1">
    <location>
        <begin position="1"/>
        <end position="19"/>
    </location>
</feature>
<feature type="domain" description="SusE outer membrane protein" evidence="2">
    <location>
        <begin position="23"/>
        <end position="136"/>
    </location>
</feature>
<evidence type="ECO:0000313" key="3">
    <source>
        <dbReference type="EMBL" id="EKF55183.1"/>
    </source>
</evidence>
<protein>
    <submittedName>
        <fullName evidence="3">Starch utilization lipoprotein</fullName>
    </submittedName>
</protein>
<keyword evidence="3" id="KW-0449">Lipoprotein</keyword>
<reference evidence="3 4" key="1">
    <citation type="journal article" date="2012" name="J. Bacteriol.">
        <title>Genome Sequence of Galbibacter marinum Type Strain ck-I2-15.</title>
        <authorList>
            <person name="Lai Q."/>
            <person name="Li C."/>
            <person name="Shao Z."/>
        </authorList>
    </citation>
    <scope>NUCLEOTIDE SEQUENCE [LARGE SCALE GENOMIC DNA]</scope>
    <source>
        <strain evidence="4">ck-I2-15</strain>
    </source>
</reference>
<keyword evidence="4" id="KW-1185">Reference proteome</keyword>
<dbReference type="Gene3D" id="2.60.40.10">
    <property type="entry name" value="Immunoglobulins"/>
    <property type="match status" value="1"/>
</dbReference>
<dbReference type="InterPro" id="IPR013783">
    <property type="entry name" value="Ig-like_fold"/>
</dbReference>
<dbReference type="Gene3D" id="2.60.40.3620">
    <property type="match status" value="2"/>
</dbReference>
<evidence type="ECO:0000256" key="1">
    <source>
        <dbReference type="SAM" id="SignalP"/>
    </source>
</evidence>
<dbReference type="OrthoDB" id="975117at2"/>
<dbReference type="EMBL" id="AMSG01000010">
    <property type="protein sequence ID" value="EKF55183.1"/>
    <property type="molecule type" value="Genomic_DNA"/>
</dbReference>
<evidence type="ECO:0000313" key="4">
    <source>
        <dbReference type="Proteomes" id="UP000007364"/>
    </source>
</evidence>
<organism evidence="3 4">
    <name type="scientific">Galbibacter marinus</name>
    <dbReference type="NCBI Taxonomy" id="555500"/>
    <lineage>
        <taxon>Bacteria</taxon>
        <taxon>Pseudomonadati</taxon>
        <taxon>Bacteroidota</taxon>
        <taxon>Flavobacteriia</taxon>
        <taxon>Flavobacteriales</taxon>
        <taxon>Flavobacteriaceae</taxon>
        <taxon>Galbibacter</taxon>
    </lineage>
</organism>
<keyword evidence="1" id="KW-0732">Signal</keyword>
<proteinExistence type="predicted"/>
<dbReference type="STRING" id="555500.I215_09137"/>
<dbReference type="Proteomes" id="UP000007364">
    <property type="component" value="Unassembled WGS sequence"/>
</dbReference>
<dbReference type="eggNOG" id="ENOG502Z9A6">
    <property type="taxonomic scope" value="Bacteria"/>
</dbReference>
<name>K2P2C3_9FLAO</name>
<evidence type="ECO:0000259" key="2">
    <source>
        <dbReference type="Pfam" id="PF14292"/>
    </source>
</evidence>
<feature type="chain" id="PRO_5003862625" evidence="1">
    <location>
        <begin position="20"/>
        <end position="382"/>
    </location>
</feature>
<dbReference type="InterPro" id="IPR025970">
    <property type="entry name" value="SusE"/>
</dbReference>
<accession>K2P2C3</accession>
<sequence>MKKTIFIFVALLSVLGFNACSEDDDFTFVAKPNPEGIAFENTLLESYPLNAANKDNLAERFVWNATDFGVPSPVKYELQASTTESFEAQEVVAGELTATNYGVTIDYLLNLAGQAGLDNDPETDAPNTGSLYFRVKAYVGNAGGDTEQLSPVIALAVVLIEASEGEGGVEMKPQMYLVGDVTAAGWDANNNNTPLFRDGENDLMFNFTGRFAGTTETEGFKLLEVLGDWPSQWGLDDSGALSSTAILGTDPSAFPVATDGYFSLTVNKEDMTYTFEPYDASAAPSYTTIGILGDATAGGWDVDQDLTPTAFDPHVWVIEGIELTDGTVKFRAEDEWENSWGGSTPLSGQGFNDNDPDISVAAGTYNIWFNDLDGRYILIPQQ</sequence>
<dbReference type="GO" id="GO:0019867">
    <property type="term" value="C:outer membrane"/>
    <property type="evidence" value="ECO:0007669"/>
    <property type="project" value="InterPro"/>
</dbReference>
<dbReference type="RefSeq" id="WP_008991676.1">
    <property type="nucleotide sequence ID" value="NZ_AMSG01000010.1"/>
</dbReference>
<dbReference type="Pfam" id="PF14292">
    <property type="entry name" value="SusE"/>
    <property type="match status" value="1"/>
</dbReference>
<dbReference type="PATRIC" id="fig|555500.3.peg.1888"/>
<gene>
    <name evidence="3" type="ORF">I215_09137</name>
</gene>